<keyword evidence="3 4" id="KW-0539">Nucleus</keyword>
<dbReference type="InterPro" id="IPR016050">
    <property type="entry name" value="Proteasome_bsu_CS"/>
</dbReference>
<dbReference type="GO" id="GO:0005839">
    <property type="term" value="C:proteasome core complex"/>
    <property type="evidence" value="ECO:0007669"/>
    <property type="project" value="InterPro"/>
</dbReference>
<organism evidence="5">
    <name type="scientific">Cryptosporidium canis</name>
    <dbReference type="NCBI Taxonomy" id="195482"/>
    <lineage>
        <taxon>Eukaryota</taxon>
        <taxon>Sar</taxon>
        <taxon>Alveolata</taxon>
        <taxon>Apicomplexa</taxon>
        <taxon>Conoidasida</taxon>
        <taxon>Coccidia</taxon>
        <taxon>Eucoccidiorida</taxon>
        <taxon>Eimeriorina</taxon>
        <taxon>Cryptosporidiidae</taxon>
        <taxon>Cryptosporidium</taxon>
    </lineage>
</organism>
<comment type="similarity">
    <text evidence="4">Belongs to the peptidase T1B family.</text>
</comment>
<dbReference type="Gene3D" id="3.60.20.10">
    <property type="entry name" value="Glutamine Phosphoribosylpyrophosphate, subunit 1, domain 1"/>
    <property type="match status" value="1"/>
</dbReference>
<comment type="function">
    <text evidence="4">Component of the proteasome, a multicatalytic proteinase complex which is characterized by its ability to cleave peptides with Arg, Phe, Tyr, Leu, and Glu adjacent to the leaving group at neutral or slightly basic pH. The proteasome has an ATP-dependent proteolytic activity.</text>
</comment>
<sequence>MHSATKSNDPIQVEGFCDQFFYETEQKNCSVEHSFNPYMNNGGSCVAVAGDDFVVIAADTRLSKMYRIASRSVPKTCQLTDKCILACSGMYADITALRKMLLAKIKLYEFEHNKTPSINAIAQLLSCILYSKRFFPYYSFCLLSGLDEHGKGVVYGYDAVGSFDQHKFVALGSGGSLITSILDNQISGNNQTSFESMDKMGIINIVKDSITSASERDVHTGDSAEIIVIDSSGINTSILGLRED</sequence>
<dbReference type="PANTHER" id="PTHR32194">
    <property type="entry name" value="METALLOPROTEASE TLDD"/>
    <property type="match status" value="1"/>
</dbReference>
<comment type="caution">
    <text evidence="5">The sequence shown here is derived from an EMBL/GenBank/DDBJ whole genome shotgun (WGS) entry which is preliminary data.</text>
</comment>
<dbReference type="InterPro" id="IPR029055">
    <property type="entry name" value="Ntn_hydrolases_N"/>
</dbReference>
<name>A0A9D5DI59_9CRYT</name>
<evidence type="ECO:0000256" key="1">
    <source>
        <dbReference type="ARBA" id="ARBA00022490"/>
    </source>
</evidence>
<dbReference type="Pfam" id="PF00227">
    <property type="entry name" value="Proteasome"/>
    <property type="match status" value="1"/>
</dbReference>
<keyword evidence="2 4" id="KW-0647">Proteasome</keyword>
<dbReference type="SUPFAM" id="SSF56235">
    <property type="entry name" value="N-terminal nucleophile aminohydrolases (Ntn hydrolases)"/>
    <property type="match status" value="1"/>
</dbReference>
<accession>A0A9D5DI59</accession>
<evidence type="ECO:0000313" key="5">
    <source>
        <dbReference type="EMBL" id="KAJ1610919.1"/>
    </source>
</evidence>
<dbReference type="Proteomes" id="UP001067231">
    <property type="component" value="Unassembled WGS sequence"/>
</dbReference>
<comment type="subcellular location">
    <subcellularLocation>
        <location evidence="4">Cytoplasm</location>
    </subcellularLocation>
    <subcellularLocation>
        <location evidence="4">Nucleus</location>
    </subcellularLocation>
</comment>
<comment type="subunit">
    <text evidence="4">Component of the proteasome complex.</text>
</comment>
<dbReference type="PROSITE" id="PS51476">
    <property type="entry name" value="PROTEASOME_BETA_2"/>
    <property type="match status" value="1"/>
</dbReference>
<dbReference type="GO" id="GO:0005634">
    <property type="term" value="C:nucleus"/>
    <property type="evidence" value="ECO:0007669"/>
    <property type="project" value="UniProtKB-SubCell"/>
</dbReference>
<dbReference type="AlphaFoldDB" id="A0A9D5DI59"/>
<reference evidence="5" key="1">
    <citation type="submission" date="2022-10" db="EMBL/GenBank/DDBJ databases">
        <title>Adaptive evolution leads to modifications in subtelomeric GC content in a zoonotic Cryptosporidium species.</title>
        <authorList>
            <person name="Li J."/>
            <person name="Feng Y."/>
            <person name="Xiao L."/>
        </authorList>
    </citation>
    <scope>NUCLEOTIDE SEQUENCE</scope>
    <source>
        <strain evidence="5">33844</strain>
    </source>
</reference>
<evidence type="ECO:0000256" key="4">
    <source>
        <dbReference type="RuleBase" id="RU004203"/>
    </source>
</evidence>
<dbReference type="InterPro" id="IPR023333">
    <property type="entry name" value="Proteasome_suB-type"/>
</dbReference>
<dbReference type="PROSITE" id="PS00854">
    <property type="entry name" value="PROTEASOME_BETA_1"/>
    <property type="match status" value="1"/>
</dbReference>
<gene>
    <name evidence="5" type="ORF">OJ253_1010</name>
</gene>
<evidence type="ECO:0000256" key="3">
    <source>
        <dbReference type="ARBA" id="ARBA00023242"/>
    </source>
</evidence>
<dbReference type="FunFam" id="3.60.20.10:FF:000027">
    <property type="entry name" value="Proteasome subunit beta type-6"/>
    <property type="match status" value="1"/>
</dbReference>
<protein>
    <recommendedName>
        <fullName evidence="4">Proteasome subunit beta</fullName>
    </recommendedName>
</protein>
<keyword evidence="1 4" id="KW-0963">Cytoplasm</keyword>
<dbReference type="OrthoDB" id="268479at2759"/>
<evidence type="ECO:0000256" key="2">
    <source>
        <dbReference type="ARBA" id="ARBA00022942"/>
    </source>
</evidence>
<dbReference type="InterPro" id="IPR001353">
    <property type="entry name" value="Proteasome_sua/b"/>
</dbReference>
<dbReference type="GO" id="GO:0051603">
    <property type="term" value="P:proteolysis involved in protein catabolic process"/>
    <property type="evidence" value="ECO:0007669"/>
    <property type="project" value="InterPro"/>
</dbReference>
<dbReference type="EMBL" id="JAPCXC010000021">
    <property type="protein sequence ID" value="KAJ1610919.1"/>
    <property type="molecule type" value="Genomic_DNA"/>
</dbReference>
<dbReference type="PANTHER" id="PTHR32194:SF2">
    <property type="entry name" value="PROTEASOME SUBUNIT BETA TYPE-1"/>
    <property type="match status" value="1"/>
</dbReference>
<dbReference type="GO" id="GO:0005737">
    <property type="term" value="C:cytoplasm"/>
    <property type="evidence" value="ECO:0007669"/>
    <property type="project" value="UniProtKB-SubCell"/>
</dbReference>
<proteinExistence type="inferred from homology"/>